<evidence type="ECO:0000313" key="3">
    <source>
        <dbReference type="Proteomes" id="UP000177416"/>
    </source>
</evidence>
<name>A0A1F5ZR80_9BACT</name>
<accession>A0A1F5ZR80</accession>
<protein>
    <recommendedName>
        <fullName evidence="1">Probable zinc-binding domain-containing protein</fullName>
    </recommendedName>
</protein>
<organism evidence="2 3">
    <name type="scientific">Candidatus Gottesmanbacteria bacterium RIFCSPHIGHO2_01_FULL_46_14</name>
    <dbReference type="NCBI Taxonomy" id="1798380"/>
    <lineage>
        <taxon>Bacteria</taxon>
        <taxon>Candidatus Gottesmaniibacteriota</taxon>
    </lineage>
</organism>
<dbReference type="Pfam" id="PF13451">
    <property type="entry name" value="zf_Tbcl"/>
    <property type="match status" value="1"/>
</dbReference>
<evidence type="ECO:0000313" key="2">
    <source>
        <dbReference type="EMBL" id="OGG14921.1"/>
    </source>
</evidence>
<gene>
    <name evidence="2" type="ORF">A2875_03090</name>
</gene>
<evidence type="ECO:0000259" key="1">
    <source>
        <dbReference type="Pfam" id="PF13451"/>
    </source>
</evidence>
<reference evidence="2 3" key="1">
    <citation type="journal article" date="2016" name="Nat. Commun.">
        <title>Thousands of microbial genomes shed light on interconnected biogeochemical processes in an aquifer system.</title>
        <authorList>
            <person name="Anantharaman K."/>
            <person name="Brown C.T."/>
            <person name="Hug L.A."/>
            <person name="Sharon I."/>
            <person name="Castelle C.J."/>
            <person name="Probst A.J."/>
            <person name="Thomas B.C."/>
            <person name="Singh A."/>
            <person name="Wilkins M.J."/>
            <person name="Karaoz U."/>
            <person name="Brodie E.L."/>
            <person name="Williams K.H."/>
            <person name="Hubbard S.S."/>
            <person name="Banfield J.F."/>
        </authorList>
    </citation>
    <scope>NUCLEOTIDE SEQUENCE [LARGE SCALE GENOMIC DNA]</scope>
</reference>
<feature type="domain" description="Probable zinc-binding" evidence="1">
    <location>
        <begin position="3"/>
        <end position="44"/>
    </location>
</feature>
<dbReference type="AlphaFoldDB" id="A0A1F5ZR80"/>
<sequence length="95" mass="11078">MADITQMCTKCGKKFLIISQEQEFLKKKNLPLPTLCPSDRQARRLDDRGERTLYKTTCQECGANMIASYDPAKEKSKIFCKNCYRKYFETHELVS</sequence>
<comment type="caution">
    <text evidence="2">The sequence shown here is derived from an EMBL/GenBank/DDBJ whole genome shotgun (WGS) entry which is preliminary data.</text>
</comment>
<proteinExistence type="predicted"/>
<dbReference type="Proteomes" id="UP000177416">
    <property type="component" value="Unassembled WGS sequence"/>
</dbReference>
<dbReference type="EMBL" id="MFJJ01000010">
    <property type="protein sequence ID" value="OGG14921.1"/>
    <property type="molecule type" value="Genomic_DNA"/>
</dbReference>
<dbReference type="InterPro" id="IPR025306">
    <property type="entry name" value="Zn-bnd_dom_prob"/>
</dbReference>